<organism evidence="2 3">
    <name type="scientific">Diploscapter pachys</name>
    <dbReference type="NCBI Taxonomy" id="2018661"/>
    <lineage>
        <taxon>Eukaryota</taxon>
        <taxon>Metazoa</taxon>
        <taxon>Ecdysozoa</taxon>
        <taxon>Nematoda</taxon>
        <taxon>Chromadorea</taxon>
        <taxon>Rhabditida</taxon>
        <taxon>Rhabditina</taxon>
        <taxon>Rhabditomorpha</taxon>
        <taxon>Rhabditoidea</taxon>
        <taxon>Rhabditidae</taxon>
        <taxon>Diploscapter</taxon>
    </lineage>
</organism>
<evidence type="ECO:0000256" key="1">
    <source>
        <dbReference type="SAM" id="MobiDB-lite"/>
    </source>
</evidence>
<proteinExistence type="predicted"/>
<name>A0A2A2JQQ2_9BILA</name>
<keyword evidence="3" id="KW-1185">Reference proteome</keyword>
<gene>
    <name evidence="2" type="ORF">WR25_04957</name>
</gene>
<dbReference type="EMBL" id="LIAE01010286">
    <property type="protein sequence ID" value="PAV64054.1"/>
    <property type="molecule type" value="Genomic_DNA"/>
</dbReference>
<feature type="region of interest" description="Disordered" evidence="1">
    <location>
        <begin position="69"/>
        <end position="92"/>
    </location>
</feature>
<accession>A0A2A2JQQ2</accession>
<evidence type="ECO:0000313" key="2">
    <source>
        <dbReference type="EMBL" id="PAV64054.1"/>
    </source>
</evidence>
<comment type="caution">
    <text evidence="2">The sequence shown here is derived from an EMBL/GenBank/DDBJ whole genome shotgun (WGS) entry which is preliminary data.</text>
</comment>
<protein>
    <submittedName>
        <fullName evidence="2">Uncharacterized protein</fullName>
    </submittedName>
</protein>
<feature type="compositionally biased region" description="Low complexity" evidence="1">
    <location>
        <begin position="9"/>
        <end position="20"/>
    </location>
</feature>
<dbReference type="AlphaFoldDB" id="A0A2A2JQQ2"/>
<sequence>MLRCGQRRSSSSSSSSSGSSTRDRKPTYQLRHCLFPVWGPFAKQKADAFPEAQPPPCHARIKSHVRIRQADKKDLEKKDQSDGHQLEPSSSEKRWLVSLSEDYFRVRSSFDALEG</sequence>
<dbReference type="Proteomes" id="UP000218231">
    <property type="component" value="Unassembled WGS sequence"/>
</dbReference>
<feature type="region of interest" description="Disordered" evidence="1">
    <location>
        <begin position="1"/>
        <end position="27"/>
    </location>
</feature>
<reference evidence="2 3" key="1">
    <citation type="journal article" date="2017" name="Curr. Biol.">
        <title>Genome architecture and evolution of a unichromosomal asexual nematode.</title>
        <authorList>
            <person name="Fradin H."/>
            <person name="Zegar C."/>
            <person name="Gutwein M."/>
            <person name="Lucas J."/>
            <person name="Kovtun M."/>
            <person name="Corcoran D."/>
            <person name="Baugh L.R."/>
            <person name="Kiontke K."/>
            <person name="Gunsalus K."/>
            <person name="Fitch D.H."/>
            <person name="Piano F."/>
        </authorList>
    </citation>
    <scope>NUCLEOTIDE SEQUENCE [LARGE SCALE GENOMIC DNA]</scope>
    <source>
        <strain evidence="2">PF1309</strain>
    </source>
</reference>
<evidence type="ECO:0000313" key="3">
    <source>
        <dbReference type="Proteomes" id="UP000218231"/>
    </source>
</evidence>